<dbReference type="EMBL" id="JAEVHL010000048">
    <property type="protein sequence ID" value="MBM0276243.1"/>
    <property type="molecule type" value="Genomic_DNA"/>
</dbReference>
<dbReference type="InterPro" id="IPR001647">
    <property type="entry name" value="HTH_TetR"/>
</dbReference>
<keyword evidence="1" id="KW-0805">Transcription regulation</keyword>
<feature type="domain" description="HTH tetR-type" evidence="5">
    <location>
        <begin position="5"/>
        <end position="65"/>
    </location>
</feature>
<dbReference type="PROSITE" id="PS50977">
    <property type="entry name" value="HTH_TETR_2"/>
    <property type="match status" value="1"/>
</dbReference>
<feature type="DNA-binding region" description="H-T-H motif" evidence="4">
    <location>
        <begin position="28"/>
        <end position="47"/>
    </location>
</feature>
<sequence length="208" mass="22119">MVRARYTLDDIRSEALRLVDRDGLAALNMRSLATALGTGPMTLYNYVRDREGLEELVVDAVISAVDLPPPTSDWRRDTIQIATVTWRAVRAHPAAIPLVLTRRSTSAAGFAPAEALIAALRRSALGDRDLLAAFRAILGLIMGSAQAELAGPLTSPPATAKDTAARIGTLAGRNFPHIEALSHVSQKSSPEADFTRGLKMLVTGIAAA</sequence>
<evidence type="ECO:0000256" key="1">
    <source>
        <dbReference type="ARBA" id="ARBA00023015"/>
    </source>
</evidence>
<protein>
    <submittedName>
        <fullName evidence="6">TetR/AcrR family transcriptional regulator C-terminal domain-containing protein</fullName>
    </submittedName>
</protein>
<dbReference type="PANTHER" id="PTHR30055">
    <property type="entry name" value="HTH-TYPE TRANSCRIPTIONAL REGULATOR RUTR"/>
    <property type="match status" value="1"/>
</dbReference>
<reference evidence="6 7" key="1">
    <citation type="submission" date="2021-01" db="EMBL/GenBank/DDBJ databases">
        <title>Draft genome sequence of Micromonospora sp. strain STR1s_6.</title>
        <authorList>
            <person name="Karlyshev A."/>
            <person name="Jawad R."/>
        </authorList>
    </citation>
    <scope>NUCLEOTIDE SEQUENCE [LARGE SCALE GENOMIC DNA]</scope>
    <source>
        <strain evidence="6 7">STR1S-6</strain>
    </source>
</reference>
<organism evidence="6 7">
    <name type="scientific">Micromonospora tarensis</name>
    <dbReference type="NCBI Taxonomy" id="2806100"/>
    <lineage>
        <taxon>Bacteria</taxon>
        <taxon>Bacillati</taxon>
        <taxon>Actinomycetota</taxon>
        <taxon>Actinomycetes</taxon>
        <taxon>Micromonosporales</taxon>
        <taxon>Micromonosporaceae</taxon>
        <taxon>Micromonospora</taxon>
    </lineage>
</organism>
<dbReference type="SUPFAM" id="SSF46689">
    <property type="entry name" value="Homeodomain-like"/>
    <property type="match status" value="1"/>
</dbReference>
<evidence type="ECO:0000313" key="6">
    <source>
        <dbReference type="EMBL" id="MBM0276243.1"/>
    </source>
</evidence>
<dbReference type="RefSeq" id="WP_203148668.1">
    <property type="nucleotide sequence ID" value="NZ_JAEVHL010000048.1"/>
</dbReference>
<keyword evidence="7" id="KW-1185">Reference proteome</keyword>
<dbReference type="Proteomes" id="UP000622245">
    <property type="component" value="Unassembled WGS sequence"/>
</dbReference>
<dbReference type="InterPro" id="IPR009057">
    <property type="entry name" value="Homeodomain-like_sf"/>
</dbReference>
<dbReference type="InterPro" id="IPR050109">
    <property type="entry name" value="HTH-type_TetR-like_transc_reg"/>
</dbReference>
<proteinExistence type="predicted"/>
<evidence type="ECO:0000256" key="4">
    <source>
        <dbReference type="PROSITE-ProRule" id="PRU00335"/>
    </source>
</evidence>
<dbReference type="Gene3D" id="1.10.10.60">
    <property type="entry name" value="Homeodomain-like"/>
    <property type="match status" value="1"/>
</dbReference>
<dbReference type="InterPro" id="IPR036271">
    <property type="entry name" value="Tet_transcr_reg_TetR-rel_C_sf"/>
</dbReference>
<dbReference type="SUPFAM" id="SSF48498">
    <property type="entry name" value="Tetracyclin repressor-like, C-terminal domain"/>
    <property type="match status" value="1"/>
</dbReference>
<comment type="caution">
    <text evidence="6">The sequence shown here is derived from an EMBL/GenBank/DDBJ whole genome shotgun (WGS) entry which is preliminary data.</text>
</comment>
<evidence type="ECO:0000256" key="2">
    <source>
        <dbReference type="ARBA" id="ARBA00023125"/>
    </source>
</evidence>
<evidence type="ECO:0000313" key="7">
    <source>
        <dbReference type="Proteomes" id="UP000622245"/>
    </source>
</evidence>
<gene>
    <name evidence="6" type="ORF">JM949_12720</name>
</gene>
<evidence type="ECO:0000256" key="3">
    <source>
        <dbReference type="ARBA" id="ARBA00023163"/>
    </source>
</evidence>
<name>A0ABS1YFR0_9ACTN</name>
<dbReference type="InterPro" id="IPR004111">
    <property type="entry name" value="Repressor_TetR_C"/>
</dbReference>
<evidence type="ECO:0000259" key="5">
    <source>
        <dbReference type="PROSITE" id="PS50977"/>
    </source>
</evidence>
<accession>A0ABS1YFR0</accession>
<dbReference type="Pfam" id="PF02909">
    <property type="entry name" value="TetR_C_1"/>
    <property type="match status" value="1"/>
</dbReference>
<dbReference type="Gene3D" id="1.10.357.10">
    <property type="entry name" value="Tetracycline Repressor, domain 2"/>
    <property type="match status" value="1"/>
</dbReference>
<keyword evidence="2 4" id="KW-0238">DNA-binding</keyword>
<keyword evidence="3" id="KW-0804">Transcription</keyword>
<dbReference type="PANTHER" id="PTHR30055:SF151">
    <property type="entry name" value="TRANSCRIPTIONAL REGULATORY PROTEIN"/>
    <property type="match status" value="1"/>
</dbReference>